<evidence type="ECO:0000313" key="1">
    <source>
        <dbReference type="EMBL" id="WYJ81434.1"/>
    </source>
</evidence>
<evidence type="ECO:0000313" key="2">
    <source>
        <dbReference type="Proteomes" id="UP000664360"/>
    </source>
</evidence>
<dbReference type="EMBL" id="CP147250">
    <property type="protein sequence ID" value="WYJ81434.1"/>
    <property type="molecule type" value="Genomic_DNA"/>
</dbReference>
<name>A0ABZ2T0D0_9ENTE</name>
<proteinExistence type="predicted"/>
<keyword evidence="2" id="KW-1185">Reference proteome</keyword>
<accession>A0ABZ2T0D0</accession>
<reference evidence="1 2" key="1">
    <citation type="submission" date="2024-03" db="EMBL/GenBank/DDBJ databases">
        <title>The Genome Sequence of Enterococcus sp. DIV1094.</title>
        <authorList>
            <consortium name="The Broad Institute Genomics Platform"/>
            <consortium name="The Broad Institute Microbial Omics Core"/>
            <consortium name="The Broad Institute Genomic Center for Infectious Diseases"/>
            <person name="Earl A."/>
            <person name="Manson A."/>
            <person name="Gilmore M."/>
            <person name="Schwartman J."/>
            <person name="Shea T."/>
            <person name="Abouelleil A."/>
            <person name="Cao P."/>
            <person name="Chapman S."/>
            <person name="Cusick C."/>
            <person name="Young S."/>
            <person name="Neafsey D."/>
            <person name="Nusbaum C."/>
            <person name="Birren B."/>
        </authorList>
    </citation>
    <scope>NUCLEOTIDE SEQUENCE [LARGE SCALE GENOMIC DNA]</scope>
    <source>
        <strain evidence="1 2">DIV1094</strain>
    </source>
</reference>
<protein>
    <submittedName>
        <fullName evidence="1">Uncharacterized protein</fullName>
    </submittedName>
</protein>
<gene>
    <name evidence="1" type="ORF">DOK79_003019</name>
</gene>
<sequence>MKSPLSIQTLGFSCLPQEVNGLLEEQTSILKKMKYMVYYISILKIP</sequence>
<dbReference type="Proteomes" id="UP000664360">
    <property type="component" value="Chromosome"/>
</dbReference>
<organism evidence="1 2">
    <name type="scientific">Candidatus Enterococcus mangumiae</name>
    <dbReference type="NCBI Taxonomy" id="2230878"/>
    <lineage>
        <taxon>Bacteria</taxon>
        <taxon>Bacillati</taxon>
        <taxon>Bacillota</taxon>
        <taxon>Bacilli</taxon>
        <taxon>Lactobacillales</taxon>
        <taxon>Enterococcaceae</taxon>
        <taxon>Enterococcus</taxon>
    </lineage>
</organism>